<dbReference type="PANTHER" id="PTHR12708">
    <property type="entry name" value="DNA POLYMERASE EPSILON SUBUNIT B"/>
    <property type="match status" value="1"/>
</dbReference>
<evidence type="ECO:0000256" key="3">
    <source>
        <dbReference type="ARBA" id="ARBA00022705"/>
    </source>
</evidence>
<evidence type="ECO:0000256" key="1">
    <source>
        <dbReference type="ARBA" id="ARBA00004123"/>
    </source>
</evidence>
<evidence type="ECO:0000259" key="8">
    <source>
        <dbReference type="Pfam" id="PF04042"/>
    </source>
</evidence>
<keyword evidence="4" id="KW-0238">DNA-binding</keyword>
<keyword evidence="5" id="KW-0539">Nucleus</keyword>
<feature type="region of interest" description="Disordered" evidence="7">
    <location>
        <begin position="421"/>
        <end position="440"/>
    </location>
</feature>
<feature type="domain" description="DNA polymerase alpha/delta/epsilon subunit B" evidence="8">
    <location>
        <begin position="272"/>
        <end position="500"/>
    </location>
</feature>
<dbReference type="AlphaFoldDB" id="A0A9K3GEJ2"/>
<evidence type="ECO:0000256" key="2">
    <source>
        <dbReference type="ARBA" id="ARBA00009560"/>
    </source>
</evidence>
<evidence type="ECO:0000256" key="5">
    <source>
        <dbReference type="ARBA" id="ARBA00023242"/>
    </source>
</evidence>
<dbReference type="GO" id="GO:0006261">
    <property type="term" value="P:DNA-templated DNA replication"/>
    <property type="evidence" value="ECO:0007669"/>
    <property type="project" value="InterPro"/>
</dbReference>
<dbReference type="GO" id="GO:0003677">
    <property type="term" value="F:DNA binding"/>
    <property type="evidence" value="ECO:0007669"/>
    <property type="project" value="UniProtKB-KW"/>
</dbReference>
<dbReference type="PANTHER" id="PTHR12708:SF0">
    <property type="entry name" value="DNA POLYMERASE EPSILON SUBUNIT 2"/>
    <property type="match status" value="1"/>
</dbReference>
<reference evidence="9 10" key="1">
    <citation type="journal article" date="2018" name="PLoS ONE">
        <title>The draft genome of Kipferlia bialata reveals reductive genome evolution in fornicate parasites.</title>
        <authorList>
            <person name="Tanifuji G."/>
            <person name="Takabayashi S."/>
            <person name="Kume K."/>
            <person name="Takagi M."/>
            <person name="Nakayama T."/>
            <person name="Kamikawa R."/>
            <person name="Inagaki Y."/>
            <person name="Hashimoto T."/>
        </authorList>
    </citation>
    <scope>NUCLEOTIDE SEQUENCE [LARGE SCALE GENOMIC DNA]</scope>
    <source>
        <strain evidence="9">NY0173</strain>
    </source>
</reference>
<dbReference type="GO" id="GO:0042276">
    <property type="term" value="P:error-prone translesion synthesis"/>
    <property type="evidence" value="ECO:0007669"/>
    <property type="project" value="TreeGrafter"/>
</dbReference>
<organism evidence="9 10">
    <name type="scientific">Kipferlia bialata</name>
    <dbReference type="NCBI Taxonomy" id="797122"/>
    <lineage>
        <taxon>Eukaryota</taxon>
        <taxon>Metamonada</taxon>
        <taxon>Carpediemonas-like organisms</taxon>
        <taxon>Kipferlia</taxon>
    </lineage>
</organism>
<comment type="caution">
    <text evidence="9">The sequence shown here is derived from an EMBL/GenBank/DDBJ whole genome shotgun (WGS) entry which is preliminary data.</text>
</comment>
<proteinExistence type="inferred from homology"/>
<name>A0A9K3GEJ2_9EUKA</name>
<evidence type="ECO:0000313" key="9">
    <source>
        <dbReference type="EMBL" id="GIQ79903.1"/>
    </source>
</evidence>
<accession>A0A9K3GEJ2</accession>
<dbReference type="OrthoDB" id="10254730at2759"/>
<dbReference type="InterPro" id="IPR016266">
    <property type="entry name" value="POLE2"/>
</dbReference>
<dbReference type="Proteomes" id="UP000265618">
    <property type="component" value="Unassembled WGS sequence"/>
</dbReference>
<evidence type="ECO:0000256" key="4">
    <source>
        <dbReference type="ARBA" id="ARBA00023125"/>
    </source>
</evidence>
<keyword evidence="3" id="KW-0235">DNA replication</keyword>
<protein>
    <recommendedName>
        <fullName evidence="6">DNA polymerase II subunit 2</fullName>
    </recommendedName>
</protein>
<comment type="subcellular location">
    <subcellularLocation>
        <location evidence="1">Nucleus</location>
    </subcellularLocation>
</comment>
<sequence>MSVSQDLYPLLQHVLFLSHDTDTGGASFDNVWQNSPVPGIPSTLAESLFCDYDMPRLVSEASRRGVANRKTPKTADGGRGCMVSDLNSSLHSLAERLGLIRTIYECHARDPVFASWCQFNPAIYPVVRGQALPPLTEIESIVSDGGAVCVLAVVSGVEREDIGGVDRLTCMLETPNASLRADITDAQLMSDGYVVEGSVVLVQGTLVHNSTVFLAKYIALPPTEPRVPGRAHVMKEGIIDSFGGLSDPVTSAHLTDITDLGVNSFSDTTTFVLSDVVLDTQAGRERLESLFDRLVDAPMIPTVLVLCGNYLSPSTSPVWLRLGEYKEAFTWLAGLFSRFVDISNSSHVVFVPGPDDATLSGDVLPRGPLPPAVSTDMLKEVLARCTMAHNPCRLRVLHREIVIHRDHTLASLRRHIIMDPHTPGARVGGASTSPEDTGMEVDEDEAQGTAELLCNTLLSQATLNPLPPRCRAVVGQYHHAMSLYPLPHVVVLADALPQFQRKINYPPEDTSCENTTSIVSPGSFANGHFLVIFTDAPESCSLSEI</sequence>
<keyword evidence="10" id="KW-1185">Reference proteome</keyword>
<evidence type="ECO:0000256" key="7">
    <source>
        <dbReference type="SAM" id="MobiDB-lite"/>
    </source>
</evidence>
<dbReference type="EMBL" id="BDIP01000074">
    <property type="protein sequence ID" value="GIQ79903.1"/>
    <property type="molecule type" value="Genomic_DNA"/>
</dbReference>
<dbReference type="Pfam" id="PF04042">
    <property type="entry name" value="DNA_pol_E_B"/>
    <property type="match status" value="1"/>
</dbReference>
<comment type="similarity">
    <text evidence="2">Belongs to the DNA polymerase epsilon subunit B family.</text>
</comment>
<dbReference type="InterPro" id="IPR007185">
    <property type="entry name" value="DNA_pol_a/d/e_bsu"/>
</dbReference>
<evidence type="ECO:0000256" key="6">
    <source>
        <dbReference type="ARBA" id="ARBA00032930"/>
    </source>
</evidence>
<gene>
    <name evidence="9" type="ORF">KIPB_000610</name>
</gene>
<evidence type="ECO:0000313" key="10">
    <source>
        <dbReference type="Proteomes" id="UP000265618"/>
    </source>
</evidence>
<dbReference type="GO" id="GO:0008622">
    <property type="term" value="C:epsilon DNA polymerase complex"/>
    <property type="evidence" value="ECO:0007669"/>
    <property type="project" value="InterPro"/>
</dbReference>